<organism evidence="1">
    <name type="scientific">bioreactor metagenome</name>
    <dbReference type="NCBI Taxonomy" id="1076179"/>
    <lineage>
        <taxon>unclassified sequences</taxon>
        <taxon>metagenomes</taxon>
        <taxon>ecological metagenomes</taxon>
    </lineage>
</organism>
<sequence length="143" mass="15713">MVQSVAFIDGNGFGCVLTRRKLIAARHMGRAVDVHIERRIVFSEGAVRIEDIAADLCAAHRADVAYGHGITIRPERCNIECYRRRKVVGVNRYGLSAVLFDRPLVTAGNRAVYSNILRACLTDRTGRSGDGRANLSGAVHINH</sequence>
<name>A0A645FT91_9ZZZZ</name>
<dbReference type="AlphaFoldDB" id="A0A645FT91"/>
<protein>
    <submittedName>
        <fullName evidence="1">Uncharacterized protein</fullName>
    </submittedName>
</protein>
<gene>
    <name evidence="1" type="ORF">SDC9_162633</name>
</gene>
<comment type="caution">
    <text evidence="1">The sequence shown here is derived from an EMBL/GenBank/DDBJ whole genome shotgun (WGS) entry which is preliminary data.</text>
</comment>
<proteinExistence type="predicted"/>
<accession>A0A645FT91</accession>
<dbReference type="EMBL" id="VSSQ01062031">
    <property type="protein sequence ID" value="MPN15303.1"/>
    <property type="molecule type" value="Genomic_DNA"/>
</dbReference>
<evidence type="ECO:0000313" key="1">
    <source>
        <dbReference type="EMBL" id="MPN15303.1"/>
    </source>
</evidence>
<reference evidence="1" key="1">
    <citation type="submission" date="2019-08" db="EMBL/GenBank/DDBJ databases">
        <authorList>
            <person name="Kucharzyk K."/>
            <person name="Murdoch R.W."/>
            <person name="Higgins S."/>
            <person name="Loffler F."/>
        </authorList>
    </citation>
    <scope>NUCLEOTIDE SEQUENCE</scope>
</reference>